<gene>
    <name evidence="2" type="ORF">AMON00008_LOCUS30405</name>
</gene>
<feature type="signal peptide" evidence="1">
    <location>
        <begin position="1"/>
        <end position="19"/>
    </location>
</feature>
<organism evidence="2">
    <name type="scientific">Alexandrium monilatum</name>
    <dbReference type="NCBI Taxonomy" id="311494"/>
    <lineage>
        <taxon>Eukaryota</taxon>
        <taxon>Sar</taxon>
        <taxon>Alveolata</taxon>
        <taxon>Dinophyceae</taxon>
        <taxon>Gonyaulacales</taxon>
        <taxon>Pyrocystaceae</taxon>
        <taxon>Alexandrium</taxon>
    </lineage>
</organism>
<name>A0A7S4R642_9DINO</name>
<evidence type="ECO:0000256" key="1">
    <source>
        <dbReference type="SAM" id="SignalP"/>
    </source>
</evidence>
<keyword evidence="1" id="KW-0732">Signal</keyword>
<feature type="chain" id="PRO_5031309408" evidence="1">
    <location>
        <begin position="20"/>
        <end position="292"/>
    </location>
</feature>
<accession>A0A7S4R642</accession>
<reference evidence="2" key="1">
    <citation type="submission" date="2021-01" db="EMBL/GenBank/DDBJ databases">
        <authorList>
            <person name="Corre E."/>
            <person name="Pelletier E."/>
            <person name="Niang G."/>
            <person name="Scheremetjew M."/>
            <person name="Finn R."/>
            <person name="Kale V."/>
            <person name="Holt S."/>
            <person name="Cochrane G."/>
            <person name="Meng A."/>
            <person name="Brown T."/>
            <person name="Cohen L."/>
        </authorList>
    </citation>
    <scope>NUCLEOTIDE SEQUENCE</scope>
    <source>
        <strain evidence="2">CCMP3105</strain>
    </source>
</reference>
<dbReference type="EMBL" id="HBNR01043693">
    <property type="protein sequence ID" value="CAE4603901.1"/>
    <property type="molecule type" value="Transcribed_RNA"/>
</dbReference>
<sequence length="292" mass="31716">MVVAIRGGVHLFTVTLWAAEVLHVMCSRQHFAVRSHEALHAPLFIHLSVAGNSTTVQWSLPVVTVETSRQGRFALPGAQPQVAVLNVGAGRTWEGPVTKNELFLRWLQEPVRDPDGLAVLIDGGDLIYGGCGEAALLRAYHAIANAGGGAKVVVSAEMGGYPKNMRSVQEGPGPSGQMDKVLAAFGLRRDWTTPYVDCSRDIDAGPCSNHRVYRYLNYGFLMGPVGELRKLVSFVLAQGGTDQGQAARYCFNHSEVCTLDYGGLLSLSLHNFKRSMDEGPLALRSMDRHRDS</sequence>
<protein>
    <submittedName>
        <fullName evidence="2">Uncharacterized protein</fullName>
    </submittedName>
</protein>
<dbReference type="CDD" id="cd22997">
    <property type="entry name" value="GT_LH"/>
    <property type="match status" value="1"/>
</dbReference>
<proteinExistence type="predicted"/>
<evidence type="ECO:0000313" key="2">
    <source>
        <dbReference type="EMBL" id="CAE4603901.1"/>
    </source>
</evidence>
<dbReference type="AlphaFoldDB" id="A0A7S4R642"/>